<accession>A0A1H3E316</accession>
<evidence type="ECO:0000313" key="2">
    <source>
        <dbReference type="EMBL" id="SDX73071.1"/>
    </source>
</evidence>
<reference evidence="3" key="1">
    <citation type="submission" date="2016-10" db="EMBL/GenBank/DDBJ databases">
        <authorList>
            <person name="Varghese N."/>
            <person name="Submissions S."/>
        </authorList>
    </citation>
    <scope>NUCLEOTIDE SEQUENCE [LARGE SCALE GENOMIC DNA]</scope>
    <source>
        <strain evidence="3">DSM 10014</strain>
    </source>
</reference>
<dbReference type="EMBL" id="FNNB01000015">
    <property type="protein sequence ID" value="SDX73071.1"/>
    <property type="molecule type" value="Genomic_DNA"/>
</dbReference>
<proteinExistence type="predicted"/>
<dbReference type="GeneID" id="94022792"/>
<sequence>MANSFLNLDDDDGKPETYIKIGAALKSKPKTIRAKPDKDAVAKAGEAHGFTRSTEPAAVSSSPRRGRPPLNQEMTYWRIYLSSKLRDELNQLRDEEGRRLNDVIEDMLAAYRKTKS</sequence>
<protein>
    <submittedName>
        <fullName evidence="2">Uncharacterized protein</fullName>
    </submittedName>
</protein>
<dbReference type="RefSeq" id="WP_074637793.1">
    <property type="nucleotide sequence ID" value="NZ_CP160853.1"/>
</dbReference>
<dbReference type="AlphaFoldDB" id="A0A1H3E316"/>
<organism evidence="2 3">
    <name type="scientific">Sulfitobacter pontiacus</name>
    <dbReference type="NCBI Taxonomy" id="60137"/>
    <lineage>
        <taxon>Bacteria</taxon>
        <taxon>Pseudomonadati</taxon>
        <taxon>Pseudomonadota</taxon>
        <taxon>Alphaproteobacteria</taxon>
        <taxon>Rhodobacterales</taxon>
        <taxon>Roseobacteraceae</taxon>
        <taxon>Sulfitobacter</taxon>
    </lineage>
</organism>
<gene>
    <name evidence="2" type="ORF">SAMN04488041_11520</name>
</gene>
<name>A0A1H3E316_9RHOB</name>
<dbReference type="STRING" id="60137.SAMN04488041_11520"/>
<evidence type="ECO:0000256" key="1">
    <source>
        <dbReference type="SAM" id="MobiDB-lite"/>
    </source>
</evidence>
<evidence type="ECO:0000313" key="3">
    <source>
        <dbReference type="Proteomes" id="UP000183076"/>
    </source>
</evidence>
<feature type="compositionally biased region" description="Polar residues" evidence="1">
    <location>
        <begin position="51"/>
        <end position="63"/>
    </location>
</feature>
<feature type="region of interest" description="Disordered" evidence="1">
    <location>
        <begin position="30"/>
        <end position="70"/>
    </location>
</feature>
<dbReference type="Proteomes" id="UP000183076">
    <property type="component" value="Unassembled WGS sequence"/>
</dbReference>